<feature type="chain" id="PRO_5047324407" description="Killer toxin Kp4 domain-containing protein" evidence="1">
    <location>
        <begin position="19"/>
        <end position="112"/>
    </location>
</feature>
<dbReference type="InterPro" id="IPR011329">
    <property type="entry name" value="Killer_tox_Kp4/SMK"/>
</dbReference>
<comment type="caution">
    <text evidence="3">The sequence shown here is derived from an EMBL/GenBank/DDBJ whole genome shotgun (WGS) entry which is preliminary data.</text>
</comment>
<reference evidence="3 4" key="1">
    <citation type="submission" date="2024-01" db="EMBL/GenBank/DDBJ databases">
        <title>Complete genome of Cladobotryum mycophilum ATHUM6906.</title>
        <authorList>
            <person name="Christinaki A.C."/>
            <person name="Myridakis A.I."/>
            <person name="Kouvelis V.N."/>
        </authorList>
    </citation>
    <scope>NUCLEOTIDE SEQUENCE [LARGE SCALE GENOMIC DNA]</scope>
    <source>
        <strain evidence="3 4">ATHUM6906</strain>
    </source>
</reference>
<organism evidence="3 4">
    <name type="scientific">Cladobotryum mycophilum</name>
    <dbReference type="NCBI Taxonomy" id="491253"/>
    <lineage>
        <taxon>Eukaryota</taxon>
        <taxon>Fungi</taxon>
        <taxon>Dikarya</taxon>
        <taxon>Ascomycota</taxon>
        <taxon>Pezizomycotina</taxon>
        <taxon>Sordariomycetes</taxon>
        <taxon>Hypocreomycetidae</taxon>
        <taxon>Hypocreales</taxon>
        <taxon>Hypocreaceae</taxon>
        <taxon>Cladobotryum</taxon>
    </lineage>
</organism>
<evidence type="ECO:0000313" key="3">
    <source>
        <dbReference type="EMBL" id="KAK5999180.1"/>
    </source>
</evidence>
<dbReference type="Proteomes" id="UP001338125">
    <property type="component" value="Unassembled WGS sequence"/>
</dbReference>
<proteinExistence type="predicted"/>
<feature type="signal peptide" evidence="1">
    <location>
        <begin position="1"/>
        <end position="18"/>
    </location>
</feature>
<evidence type="ECO:0000313" key="4">
    <source>
        <dbReference type="Proteomes" id="UP001338125"/>
    </source>
</evidence>
<keyword evidence="1" id="KW-0732">Signal</keyword>
<dbReference type="Pfam" id="PF09044">
    <property type="entry name" value="Kp4"/>
    <property type="match status" value="1"/>
</dbReference>
<sequence>MKFSTAAICLAAVSAVNGLGINCRGSGQCPFIGSGHAKQLVGFINGIDPNRWYNNGQPIACEGILCAFLQNTGGAWGRNIKGLAHFITDHGCDNCGSVPYFFLETTMSRTES</sequence>
<evidence type="ECO:0000256" key="1">
    <source>
        <dbReference type="SAM" id="SignalP"/>
    </source>
</evidence>
<evidence type="ECO:0000259" key="2">
    <source>
        <dbReference type="Pfam" id="PF09044"/>
    </source>
</evidence>
<dbReference type="SUPFAM" id="SSF55221">
    <property type="entry name" value="Yeast killer toxins"/>
    <property type="match status" value="1"/>
</dbReference>
<accession>A0ABR0T556</accession>
<name>A0ABR0T556_9HYPO</name>
<keyword evidence="4" id="KW-1185">Reference proteome</keyword>
<dbReference type="InterPro" id="IPR015131">
    <property type="entry name" value="Killer_tox_Kp4"/>
</dbReference>
<dbReference type="Gene3D" id="3.30.430.10">
    <property type="entry name" value="Killer Toxin P4, subunit A"/>
    <property type="match status" value="1"/>
</dbReference>
<gene>
    <name evidence="3" type="ORF">PT974_01570</name>
</gene>
<feature type="domain" description="Killer toxin Kp4" evidence="2">
    <location>
        <begin position="8"/>
        <end position="104"/>
    </location>
</feature>
<dbReference type="EMBL" id="JAVFKD010000001">
    <property type="protein sequence ID" value="KAK5999180.1"/>
    <property type="molecule type" value="Genomic_DNA"/>
</dbReference>
<protein>
    <recommendedName>
        <fullName evidence="2">Killer toxin Kp4 domain-containing protein</fullName>
    </recommendedName>
</protein>